<dbReference type="Proteomes" id="UP000838878">
    <property type="component" value="Chromosome 11"/>
</dbReference>
<gene>
    <name evidence="1" type="ORF">BINO364_LOCUS3449</name>
</gene>
<evidence type="ECO:0000313" key="1">
    <source>
        <dbReference type="EMBL" id="CAH0716749.1"/>
    </source>
</evidence>
<protein>
    <submittedName>
        <fullName evidence="1">Uncharacterized protein</fullName>
    </submittedName>
</protein>
<dbReference type="EMBL" id="OV170231">
    <property type="protein sequence ID" value="CAH0716749.1"/>
    <property type="molecule type" value="Genomic_DNA"/>
</dbReference>
<evidence type="ECO:0000313" key="2">
    <source>
        <dbReference type="Proteomes" id="UP000838878"/>
    </source>
</evidence>
<keyword evidence="2" id="KW-1185">Reference proteome</keyword>
<proteinExistence type="predicted"/>
<reference evidence="1" key="1">
    <citation type="submission" date="2021-12" db="EMBL/GenBank/DDBJ databases">
        <authorList>
            <person name="Martin H S."/>
        </authorList>
    </citation>
    <scope>NUCLEOTIDE SEQUENCE</scope>
</reference>
<sequence length="372" mass="43222">MIKENIIENILCRFNPYFPEKLPSYEMNPAYPEDVNVRLGDSSVHMSTTFSLLLVLLKTLKSYLDENPDHHTLIPHPDYYAQRCFIWAYRYECRARDHRHERAVLTVIAHILLHCFGEHLMAFSALLMPDVMTLSVLTEIPPRQDWTRTVSFNTAQADVHFKKLLIYLSVDFLKTFPYNSFMVESQHWLLGLMFLVDPGLCSLRAHWSQSLYSELRKTTLQALVCTLSIMPQRLVQEYDIIRRLIWYIEWYSESPYELPLLYWCVRVLQLARPAALGDLFDTHGIIILIHLMYTLLEQRCPPVERAQAVVALSLRVLTSAAKTDARLSCQVYPLLVWPASLAALARNMLGVVLHALDKHLLISDRFEIISNF</sequence>
<dbReference type="AlphaFoldDB" id="A0A8J9UC23"/>
<organism evidence="1 2">
    <name type="scientific">Brenthis ino</name>
    <name type="common">lesser marbled fritillary</name>
    <dbReference type="NCBI Taxonomy" id="405034"/>
    <lineage>
        <taxon>Eukaryota</taxon>
        <taxon>Metazoa</taxon>
        <taxon>Ecdysozoa</taxon>
        <taxon>Arthropoda</taxon>
        <taxon>Hexapoda</taxon>
        <taxon>Insecta</taxon>
        <taxon>Pterygota</taxon>
        <taxon>Neoptera</taxon>
        <taxon>Endopterygota</taxon>
        <taxon>Lepidoptera</taxon>
        <taxon>Glossata</taxon>
        <taxon>Ditrysia</taxon>
        <taxon>Papilionoidea</taxon>
        <taxon>Nymphalidae</taxon>
        <taxon>Heliconiinae</taxon>
        <taxon>Argynnini</taxon>
        <taxon>Brenthis</taxon>
    </lineage>
</organism>
<feature type="non-terminal residue" evidence="1">
    <location>
        <position position="372"/>
    </location>
</feature>
<name>A0A8J9UC23_9NEOP</name>
<accession>A0A8J9UC23</accession>
<dbReference type="OrthoDB" id="6915795at2759"/>